<dbReference type="PROSITE" id="PS50851">
    <property type="entry name" value="CHEW"/>
    <property type="match status" value="1"/>
</dbReference>
<evidence type="ECO:0000313" key="2">
    <source>
        <dbReference type="EMBL" id="SFL00732.1"/>
    </source>
</evidence>
<reference evidence="2 3" key="1">
    <citation type="submission" date="2016-10" db="EMBL/GenBank/DDBJ databases">
        <authorList>
            <person name="de Groot N.N."/>
        </authorList>
    </citation>
    <scope>NUCLEOTIDE SEQUENCE [LARGE SCALE GENOMIC DNA]</scope>
    <source>
        <strain evidence="2 3">DSM 19981</strain>
    </source>
</reference>
<dbReference type="InterPro" id="IPR039315">
    <property type="entry name" value="CheW"/>
</dbReference>
<dbReference type="InterPro" id="IPR036061">
    <property type="entry name" value="CheW-like_dom_sf"/>
</dbReference>
<protein>
    <submittedName>
        <fullName evidence="2">Purine-binding chemotaxis protein CheW</fullName>
    </submittedName>
</protein>
<feature type="domain" description="CheW-like" evidence="1">
    <location>
        <begin position="10"/>
        <end position="150"/>
    </location>
</feature>
<keyword evidence="3" id="KW-1185">Reference proteome</keyword>
<sequence length="150" mass="16124">MTRDILSDSAIDVLTLGIGGEIFAIEAADVREILDLVPITAVPGARSFVGGVVNVRGRIVPLADLRVQFGMAVTAPTPDTRIIVLELDLEGEPTPVGILADRVFEVTQIVPASLEAAPRIGIRWRPEFIRGIGMRGDDLLILPNLSQILH</sequence>
<dbReference type="RefSeq" id="WP_092962610.1">
    <property type="nucleotide sequence ID" value="NZ_FOSQ01000014.1"/>
</dbReference>
<dbReference type="GO" id="GO:0006935">
    <property type="term" value="P:chemotaxis"/>
    <property type="evidence" value="ECO:0007669"/>
    <property type="project" value="InterPro"/>
</dbReference>
<dbReference type="PANTHER" id="PTHR22617:SF23">
    <property type="entry name" value="CHEMOTAXIS PROTEIN CHEW"/>
    <property type="match status" value="1"/>
</dbReference>
<dbReference type="Proteomes" id="UP000199473">
    <property type="component" value="Unassembled WGS sequence"/>
</dbReference>
<dbReference type="PANTHER" id="PTHR22617">
    <property type="entry name" value="CHEMOTAXIS SENSOR HISTIDINE KINASE-RELATED"/>
    <property type="match status" value="1"/>
</dbReference>
<dbReference type="Pfam" id="PF01584">
    <property type="entry name" value="CheW"/>
    <property type="match status" value="1"/>
</dbReference>
<dbReference type="SMART" id="SM00260">
    <property type="entry name" value="CheW"/>
    <property type="match status" value="1"/>
</dbReference>
<dbReference type="Gene3D" id="2.30.30.40">
    <property type="entry name" value="SH3 Domains"/>
    <property type="match status" value="1"/>
</dbReference>
<dbReference type="EMBL" id="FOSQ01000014">
    <property type="protein sequence ID" value="SFL00732.1"/>
    <property type="molecule type" value="Genomic_DNA"/>
</dbReference>
<dbReference type="AlphaFoldDB" id="A0A1I4E4Q5"/>
<accession>A0A1I4E4Q5</accession>
<dbReference type="SUPFAM" id="SSF50341">
    <property type="entry name" value="CheW-like"/>
    <property type="match status" value="1"/>
</dbReference>
<evidence type="ECO:0000313" key="3">
    <source>
        <dbReference type="Proteomes" id="UP000199473"/>
    </source>
</evidence>
<dbReference type="InterPro" id="IPR002545">
    <property type="entry name" value="CheW-lke_dom"/>
</dbReference>
<dbReference type="GO" id="GO:0005829">
    <property type="term" value="C:cytosol"/>
    <property type="evidence" value="ECO:0007669"/>
    <property type="project" value="TreeGrafter"/>
</dbReference>
<dbReference type="OrthoDB" id="3291462at2"/>
<dbReference type="STRING" id="1123062.SAMN02745775_11436"/>
<dbReference type="GO" id="GO:0007165">
    <property type="term" value="P:signal transduction"/>
    <property type="evidence" value="ECO:0007669"/>
    <property type="project" value="InterPro"/>
</dbReference>
<dbReference type="Gene3D" id="2.40.50.180">
    <property type="entry name" value="CheA-289, Domain 4"/>
    <property type="match status" value="1"/>
</dbReference>
<proteinExistence type="predicted"/>
<organism evidence="2 3">
    <name type="scientific">Falsiroseomonas stagni DSM 19981</name>
    <dbReference type="NCBI Taxonomy" id="1123062"/>
    <lineage>
        <taxon>Bacteria</taxon>
        <taxon>Pseudomonadati</taxon>
        <taxon>Pseudomonadota</taxon>
        <taxon>Alphaproteobacteria</taxon>
        <taxon>Acetobacterales</taxon>
        <taxon>Roseomonadaceae</taxon>
        <taxon>Falsiroseomonas</taxon>
    </lineage>
</organism>
<name>A0A1I4E4Q5_9PROT</name>
<evidence type="ECO:0000259" key="1">
    <source>
        <dbReference type="PROSITE" id="PS50851"/>
    </source>
</evidence>
<gene>
    <name evidence="2" type="ORF">SAMN02745775_11436</name>
</gene>